<proteinExistence type="predicted"/>
<protein>
    <submittedName>
        <fullName evidence="1">Uncharacterized protein</fullName>
    </submittedName>
</protein>
<dbReference type="Gene3D" id="3.40.720.10">
    <property type="entry name" value="Alkaline Phosphatase, subunit A"/>
    <property type="match status" value="1"/>
</dbReference>
<reference evidence="1 2" key="1">
    <citation type="submission" date="2016-02" db="EMBL/GenBank/DDBJ databases">
        <title>Complete genome sequence of Halocynthiibacter arcticus PAMC 20958t from arctic marine sediment.</title>
        <authorList>
            <person name="Lee Y.M."/>
            <person name="Baek K."/>
            <person name="Lee H.K."/>
            <person name="Shin S.C."/>
        </authorList>
    </citation>
    <scope>NUCLEOTIDE SEQUENCE [LARGE SCALE GENOMIC DNA]</scope>
    <source>
        <strain evidence="1">PAMC 20958</strain>
    </source>
</reference>
<dbReference type="SUPFAM" id="SSF53649">
    <property type="entry name" value="Alkaline phosphatase-like"/>
    <property type="match status" value="1"/>
</dbReference>
<accession>A0A126UXQ7</accession>
<dbReference type="AlphaFoldDB" id="A0A126UXQ7"/>
<evidence type="ECO:0000313" key="1">
    <source>
        <dbReference type="EMBL" id="AML50475.1"/>
    </source>
</evidence>
<gene>
    <name evidence="1" type="ORF">RC74_03605</name>
</gene>
<dbReference type="KEGG" id="hat:RC74_03605"/>
<sequence length="70" mass="7987">MTGRHPVRSDTFSVLPSEDQGVRVPWEYTIAELLSDSDYATALYGKWQINVYEMAQLQDDPAYIVPQLPL</sequence>
<dbReference type="EMBL" id="CP014327">
    <property type="protein sequence ID" value="AML50475.1"/>
    <property type="molecule type" value="Genomic_DNA"/>
</dbReference>
<evidence type="ECO:0000313" key="2">
    <source>
        <dbReference type="Proteomes" id="UP000070371"/>
    </source>
</evidence>
<dbReference type="OrthoDB" id="9795675at2"/>
<name>A0A126UXQ7_9RHOB</name>
<dbReference type="Proteomes" id="UP000070371">
    <property type="component" value="Chromosome"/>
</dbReference>
<dbReference type="InterPro" id="IPR017850">
    <property type="entry name" value="Alkaline_phosphatase_core_sf"/>
</dbReference>
<dbReference type="RefSeq" id="WP_039001655.1">
    <property type="nucleotide sequence ID" value="NZ_CP014327.1"/>
</dbReference>
<keyword evidence="2" id="KW-1185">Reference proteome</keyword>
<organism evidence="1 2">
    <name type="scientific">Falsihalocynthiibacter arcticus</name>
    <dbReference type="NCBI Taxonomy" id="1579316"/>
    <lineage>
        <taxon>Bacteria</taxon>
        <taxon>Pseudomonadati</taxon>
        <taxon>Pseudomonadota</taxon>
        <taxon>Alphaproteobacteria</taxon>
        <taxon>Rhodobacterales</taxon>
        <taxon>Roseobacteraceae</taxon>
        <taxon>Falsihalocynthiibacter</taxon>
    </lineage>
</organism>